<dbReference type="Pfam" id="PF05257">
    <property type="entry name" value="CHAP"/>
    <property type="match status" value="1"/>
</dbReference>
<dbReference type="Gene3D" id="3.90.1720.10">
    <property type="entry name" value="endopeptidase domain like (from Nostoc punctiforme)"/>
    <property type="match status" value="1"/>
</dbReference>
<feature type="domain" description="Peptidase C51" evidence="3">
    <location>
        <begin position="39"/>
        <end position="125"/>
    </location>
</feature>
<reference evidence="4" key="1">
    <citation type="submission" date="2020-04" db="EMBL/GenBank/DDBJ databases">
        <authorList>
            <person name="Chiriac C."/>
            <person name="Salcher M."/>
            <person name="Ghai R."/>
            <person name="Kavagutti S V."/>
        </authorList>
    </citation>
    <scope>NUCLEOTIDE SEQUENCE</scope>
</reference>
<dbReference type="GO" id="GO:0001897">
    <property type="term" value="P:symbiont-mediated cytolysis of host cell"/>
    <property type="evidence" value="ECO:0007669"/>
    <property type="project" value="UniProtKB-ARBA"/>
</dbReference>
<accession>A0A6J5NGN9</accession>
<evidence type="ECO:0000259" key="3">
    <source>
        <dbReference type="Pfam" id="PF05257"/>
    </source>
</evidence>
<evidence type="ECO:0000256" key="1">
    <source>
        <dbReference type="ARBA" id="ARBA00022529"/>
    </source>
</evidence>
<keyword evidence="1" id="KW-0929">Antimicrobial</keyword>
<evidence type="ECO:0000256" key="2">
    <source>
        <dbReference type="SAM" id="MobiDB-lite"/>
    </source>
</evidence>
<dbReference type="InterPro" id="IPR007921">
    <property type="entry name" value="CHAP_dom"/>
</dbReference>
<dbReference type="SUPFAM" id="SSF54001">
    <property type="entry name" value="Cysteine proteinases"/>
    <property type="match status" value="1"/>
</dbReference>
<dbReference type="EMBL" id="LR796651">
    <property type="protein sequence ID" value="CAB4158083.1"/>
    <property type="molecule type" value="Genomic_DNA"/>
</dbReference>
<feature type="region of interest" description="Disordered" evidence="2">
    <location>
        <begin position="178"/>
        <end position="221"/>
    </location>
</feature>
<sequence>MAVKGSLEAIIEVAKAEVGTIEGPKDNETKYGAWIKVNFQPWCQSFVSWCAMTAGVSKFPKSASTVAASDQFKKEGRWSDARNDDPMPGDWIYFDFPDDGVNRISHVGLCIKNNGDGTIQVIEGNTSGTAKGDQRNGGMCVEKTRAYVKNNKKKLLNAVVGWGRPVYTGEENAPLLNKLADKPATPVKTTSPDAAKKSAAPKAIKPVVGKSSGGVKANQVK</sequence>
<name>A0A6J5NGN9_9CAUD</name>
<evidence type="ECO:0000313" key="4">
    <source>
        <dbReference type="EMBL" id="CAB4158083.1"/>
    </source>
</evidence>
<dbReference type="InterPro" id="IPR038765">
    <property type="entry name" value="Papain-like_cys_pep_sf"/>
</dbReference>
<proteinExistence type="predicted"/>
<gene>
    <name evidence="4" type="ORF">UFOVP694_151</name>
</gene>
<organism evidence="4">
    <name type="scientific">uncultured Caudovirales phage</name>
    <dbReference type="NCBI Taxonomy" id="2100421"/>
    <lineage>
        <taxon>Viruses</taxon>
        <taxon>Duplodnaviria</taxon>
        <taxon>Heunggongvirae</taxon>
        <taxon>Uroviricota</taxon>
        <taxon>Caudoviricetes</taxon>
        <taxon>Peduoviridae</taxon>
        <taxon>Maltschvirus</taxon>
        <taxon>Maltschvirus maltsch</taxon>
    </lineage>
</organism>
<protein>
    <submittedName>
        <fullName evidence="4">CHAP domain containing protein</fullName>
    </submittedName>
</protein>
<feature type="compositionally biased region" description="Low complexity" evidence="2">
    <location>
        <begin position="188"/>
        <end position="206"/>
    </location>
</feature>